<evidence type="ECO:0000313" key="2">
    <source>
        <dbReference type="EMBL" id="SEK30360.1"/>
    </source>
</evidence>
<dbReference type="SUPFAM" id="SSF159888">
    <property type="entry name" value="YdhG-like"/>
    <property type="match status" value="1"/>
</dbReference>
<dbReference type="AlphaFoldDB" id="A0A1H7G1M9"/>
<dbReference type="Proteomes" id="UP000199283">
    <property type="component" value="Unassembled WGS sequence"/>
</dbReference>
<evidence type="ECO:0000259" key="1">
    <source>
        <dbReference type="Pfam" id="PF08818"/>
    </source>
</evidence>
<dbReference type="EMBL" id="FNZQ01000001">
    <property type="protein sequence ID" value="SEK30360.1"/>
    <property type="molecule type" value="Genomic_DNA"/>
</dbReference>
<organism evidence="2 3">
    <name type="scientific">Jannaschia helgolandensis</name>
    <dbReference type="NCBI Taxonomy" id="188906"/>
    <lineage>
        <taxon>Bacteria</taxon>
        <taxon>Pseudomonadati</taxon>
        <taxon>Pseudomonadota</taxon>
        <taxon>Alphaproteobacteria</taxon>
        <taxon>Rhodobacterales</taxon>
        <taxon>Roseobacteraceae</taxon>
        <taxon>Jannaschia</taxon>
    </lineage>
</organism>
<sequence length="140" mass="15012">MMAIPVDPPFQTDAVAQVFGAFPDAACVDLLRLRALIFATAAEIPDLGPLTETLKWGQPAYLPAAPRIGTAVRLGISKPSGTALFVHCQTSLIADFRQTFPDTLTTEGTRAVIFAPGSALPDAPLRLLIRDALTYHRKRG</sequence>
<name>A0A1H7G1M9_9RHOB</name>
<dbReference type="Pfam" id="PF08818">
    <property type="entry name" value="DUF1801"/>
    <property type="match status" value="1"/>
</dbReference>
<accession>A0A1H7G1M9</accession>
<proteinExistence type="predicted"/>
<evidence type="ECO:0000313" key="3">
    <source>
        <dbReference type="Proteomes" id="UP000199283"/>
    </source>
</evidence>
<gene>
    <name evidence="2" type="ORF">SAMN04488526_0239</name>
</gene>
<dbReference type="RefSeq" id="WP_245737463.1">
    <property type="nucleotide sequence ID" value="NZ_FNZQ01000001.1"/>
</dbReference>
<dbReference type="InterPro" id="IPR014922">
    <property type="entry name" value="YdhG-like"/>
</dbReference>
<reference evidence="2 3" key="1">
    <citation type="submission" date="2016-10" db="EMBL/GenBank/DDBJ databases">
        <authorList>
            <person name="de Groot N.N."/>
        </authorList>
    </citation>
    <scope>NUCLEOTIDE SEQUENCE [LARGE SCALE GENOMIC DNA]</scope>
    <source>
        <strain evidence="2 3">DSM 14858</strain>
    </source>
</reference>
<keyword evidence="3" id="KW-1185">Reference proteome</keyword>
<protein>
    <recommendedName>
        <fullName evidence="1">YdhG-like domain-containing protein</fullName>
    </recommendedName>
</protein>
<dbReference type="STRING" id="188906.SAMN04488526_0239"/>
<feature type="domain" description="YdhG-like" evidence="1">
    <location>
        <begin position="29"/>
        <end position="133"/>
    </location>
</feature>